<dbReference type="PANTHER" id="PTHR33121">
    <property type="entry name" value="CYCLIC DI-GMP PHOSPHODIESTERASE PDEF"/>
    <property type="match status" value="1"/>
</dbReference>
<dbReference type="GO" id="GO:0071111">
    <property type="term" value="F:cyclic-guanylate-specific phosphodiesterase activity"/>
    <property type="evidence" value="ECO:0007669"/>
    <property type="project" value="InterPro"/>
</dbReference>
<keyword evidence="1" id="KW-0472">Membrane</keyword>
<keyword evidence="1" id="KW-1133">Transmembrane helix</keyword>
<dbReference type="SMART" id="SM00052">
    <property type="entry name" value="EAL"/>
    <property type="match status" value="1"/>
</dbReference>
<comment type="caution">
    <text evidence="3">The sequence shown here is derived from an EMBL/GenBank/DDBJ whole genome shotgun (WGS) entry which is preliminary data.</text>
</comment>
<feature type="transmembrane region" description="Helical" evidence="1">
    <location>
        <begin position="229"/>
        <end position="250"/>
    </location>
</feature>
<proteinExistence type="predicted"/>
<dbReference type="Pfam" id="PF00563">
    <property type="entry name" value="EAL"/>
    <property type="match status" value="1"/>
</dbReference>
<keyword evidence="4" id="KW-1185">Reference proteome</keyword>
<dbReference type="CDD" id="cd01948">
    <property type="entry name" value="EAL"/>
    <property type="match status" value="1"/>
</dbReference>
<dbReference type="InterPro" id="IPR050706">
    <property type="entry name" value="Cyclic-di-GMP_PDE-like"/>
</dbReference>
<name>A0A934JVK3_9GAMM</name>
<protein>
    <submittedName>
        <fullName evidence="3">EAL domain-containing protein</fullName>
    </submittedName>
</protein>
<reference evidence="3" key="1">
    <citation type="submission" date="2020-12" db="EMBL/GenBank/DDBJ databases">
        <title>Marinomonas arctica sp. nov., a psychrotolerant bacterium isolated from the Arctic.</title>
        <authorList>
            <person name="Zhang Y."/>
        </authorList>
    </citation>
    <scope>NUCLEOTIDE SEQUENCE</scope>
    <source>
        <strain evidence="3">C1424</strain>
    </source>
</reference>
<dbReference type="PANTHER" id="PTHR33121:SF79">
    <property type="entry name" value="CYCLIC DI-GMP PHOSPHODIESTERASE PDED-RELATED"/>
    <property type="match status" value="1"/>
</dbReference>
<dbReference type="Gene3D" id="3.20.20.450">
    <property type="entry name" value="EAL domain"/>
    <property type="match status" value="1"/>
</dbReference>
<accession>A0A934JVK3</accession>
<dbReference type="EMBL" id="JAEMNX010000021">
    <property type="protein sequence ID" value="MBJ7539166.1"/>
    <property type="molecule type" value="Genomic_DNA"/>
</dbReference>
<dbReference type="InterPro" id="IPR035919">
    <property type="entry name" value="EAL_sf"/>
</dbReference>
<feature type="domain" description="EAL" evidence="2">
    <location>
        <begin position="427"/>
        <end position="678"/>
    </location>
</feature>
<dbReference type="RefSeq" id="WP_199469566.1">
    <property type="nucleotide sequence ID" value="NZ_JAEMNX010000021.1"/>
</dbReference>
<dbReference type="Proteomes" id="UP000628710">
    <property type="component" value="Unassembled WGS sequence"/>
</dbReference>
<sequence length="682" mass="76813">MNSLKALSKLAKTYNVFIAISVLLSLLAFAFQTSRFNCKELDIISMARDGNLLVHALGGELKLDKTKGTFSVHCDARLSKNRDICGLTFRVTSDKALGVSLESFSELHTHVITKSTLPNYNQRTRVVIKSLIDPEIVKSIKSIQSDKHKYHAVRVQGNGDLIIPLSRFRVETWWEDENNVPFELSDVNVKSVVNIEFFVNEIPLKASGIYSIDVSQLMLFGKMVKEAEFYKTLSLFWLLIAGGMLFRFLYSQFLAYNKFKKQALNDPYCSLLNTFGFKIHYADLVGKNATVYRIRITNWHNLVQHFGLGIAHDLLQEVVKRSQLIFSSKFFLGSRLANDELVFIKKGERFSNDNEAAFLEVFLSPITVPELGDLCLDIKVGVSSEKKLPRNRKEVLERAALSIQAILHENMNLQIYSSEVGRIAENKVHIESRIKLALEKDAFNLLYMPIFDSSANKIVGVEALLRCTFPDLNALSPEVYISIAEETGLIRDIDLMVIEKALKDFSMAGFDEDFELSVNISSKELLDTSFVSHFERLVNNSGVSAERLCIEVTETFLLDIDPVSIKTIEKIRAIGCKVSLDDFGTGYTSFQQLVHFPVDEIKIDRSFVNEIGKAGYDAIINSLLSIASAYKYKVVAEGVENIEVYQSLLKKGCSLFQGYYISKPVPLAEIIPLGKRISEEGL</sequence>
<gene>
    <name evidence="3" type="ORF">I8J31_15925</name>
</gene>
<dbReference type="AlphaFoldDB" id="A0A934JVK3"/>
<evidence type="ECO:0000313" key="4">
    <source>
        <dbReference type="Proteomes" id="UP000628710"/>
    </source>
</evidence>
<organism evidence="3 4">
    <name type="scientific">Marinomonas transparens</name>
    <dbReference type="NCBI Taxonomy" id="2795388"/>
    <lineage>
        <taxon>Bacteria</taxon>
        <taxon>Pseudomonadati</taxon>
        <taxon>Pseudomonadota</taxon>
        <taxon>Gammaproteobacteria</taxon>
        <taxon>Oceanospirillales</taxon>
        <taxon>Oceanospirillaceae</taxon>
        <taxon>Marinomonas</taxon>
    </lineage>
</organism>
<evidence type="ECO:0000313" key="3">
    <source>
        <dbReference type="EMBL" id="MBJ7539166.1"/>
    </source>
</evidence>
<evidence type="ECO:0000259" key="2">
    <source>
        <dbReference type="PROSITE" id="PS50883"/>
    </source>
</evidence>
<keyword evidence="1" id="KW-0812">Transmembrane</keyword>
<dbReference type="InterPro" id="IPR001633">
    <property type="entry name" value="EAL_dom"/>
</dbReference>
<evidence type="ECO:0000256" key="1">
    <source>
        <dbReference type="SAM" id="Phobius"/>
    </source>
</evidence>
<dbReference type="PROSITE" id="PS50883">
    <property type="entry name" value="EAL"/>
    <property type="match status" value="1"/>
</dbReference>
<dbReference type="SUPFAM" id="SSF141868">
    <property type="entry name" value="EAL domain-like"/>
    <property type="match status" value="1"/>
</dbReference>